<evidence type="ECO:0000313" key="2">
    <source>
        <dbReference type="EMBL" id="EGF55621.1"/>
    </source>
</evidence>
<evidence type="ECO:0008006" key="4">
    <source>
        <dbReference type="Google" id="ProtNLM"/>
    </source>
</evidence>
<dbReference type="AlphaFoldDB" id="F3PV34"/>
<evidence type="ECO:0000313" key="3">
    <source>
        <dbReference type="Proteomes" id="UP000003416"/>
    </source>
</evidence>
<gene>
    <name evidence="2" type="ORF">HMPREF9446_02608</name>
</gene>
<name>F3PV34_9BACE</name>
<accession>F3PV34</accession>
<organism evidence="2 3">
    <name type="scientific">Bacteroides fluxus YIT 12057</name>
    <dbReference type="NCBI Taxonomy" id="763034"/>
    <lineage>
        <taxon>Bacteria</taxon>
        <taxon>Pseudomonadati</taxon>
        <taxon>Bacteroidota</taxon>
        <taxon>Bacteroidia</taxon>
        <taxon>Bacteroidales</taxon>
        <taxon>Bacteroidaceae</taxon>
        <taxon>Bacteroides</taxon>
    </lineage>
</organism>
<sequence>MNKDMKRIFFCIITSFTGILAASAQNEIPADTLKATPQRVASEGIILPEGQPLPDDVKSYDGFLLDMKSLNIAPPKLPKFTLEIPDASKDYSRIFRLNPDVTYSQGLSDLFSPGNSSYFGSNPFGLTGFWNSTDNLQMGSFKLKNGMRINTYGEYDKDGWKVPNPSALPWEKNNFKGAFEMKSANGSFGIRIEVQQGRNAPY</sequence>
<comment type="caution">
    <text evidence="2">The sequence shown here is derived from an EMBL/GenBank/DDBJ whole genome shotgun (WGS) entry which is preliminary data.</text>
</comment>
<keyword evidence="1" id="KW-0732">Signal</keyword>
<dbReference type="eggNOG" id="ENOG5033PD7">
    <property type="taxonomic scope" value="Bacteria"/>
</dbReference>
<proteinExistence type="predicted"/>
<dbReference type="Proteomes" id="UP000003416">
    <property type="component" value="Unassembled WGS sequence"/>
</dbReference>
<reference evidence="2 3" key="1">
    <citation type="submission" date="2011-02" db="EMBL/GenBank/DDBJ databases">
        <authorList>
            <person name="Weinstock G."/>
            <person name="Sodergren E."/>
            <person name="Clifton S."/>
            <person name="Fulton L."/>
            <person name="Fulton B."/>
            <person name="Courtney L."/>
            <person name="Fronick C."/>
            <person name="Harrison M."/>
            <person name="Strong C."/>
            <person name="Farmer C."/>
            <person name="Delahaunty K."/>
            <person name="Markovic C."/>
            <person name="Hall O."/>
            <person name="Minx P."/>
            <person name="Tomlinson C."/>
            <person name="Mitreva M."/>
            <person name="Hou S."/>
            <person name="Chen J."/>
            <person name="Wollam A."/>
            <person name="Pepin K.H."/>
            <person name="Johnson M."/>
            <person name="Bhonagiri V."/>
            <person name="Zhang X."/>
            <person name="Suruliraj S."/>
            <person name="Warren W."/>
            <person name="Chinwalla A."/>
            <person name="Mardis E.R."/>
            <person name="Wilson R.K."/>
        </authorList>
    </citation>
    <scope>NUCLEOTIDE SEQUENCE [LARGE SCALE GENOMIC DNA]</scope>
    <source>
        <strain evidence="2 3">YIT 12057</strain>
    </source>
</reference>
<evidence type="ECO:0000256" key="1">
    <source>
        <dbReference type="SAM" id="SignalP"/>
    </source>
</evidence>
<feature type="signal peptide" evidence="1">
    <location>
        <begin position="1"/>
        <end position="21"/>
    </location>
</feature>
<protein>
    <recommendedName>
        <fullName evidence="4">Occludin</fullName>
    </recommendedName>
</protein>
<dbReference type="EMBL" id="AFBN01000057">
    <property type="protein sequence ID" value="EGF55621.1"/>
    <property type="molecule type" value="Genomic_DNA"/>
</dbReference>
<dbReference type="STRING" id="763034.HMPREF9446_02608"/>
<dbReference type="HOGENOM" id="CLU_1479284_0_0_10"/>
<keyword evidence="3" id="KW-1185">Reference proteome</keyword>
<feature type="chain" id="PRO_5003300094" description="Occludin" evidence="1">
    <location>
        <begin position="22"/>
        <end position="202"/>
    </location>
</feature>